<keyword evidence="2" id="KW-1185">Reference proteome</keyword>
<name>A0A6G1E5Z3_9ORYZ</name>
<dbReference type="EMBL" id="SPHZ02000005">
    <property type="protein sequence ID" value="KAF0919363.1"/>
    <property type="molecule type" value="Genomic_DNA"/>
</dbReference>
<organism evidence="1 2">
    <name type="scientific">Oryza meyeriana var. granulata</name>
    <dbReference type="NCBI Taxonomy" id="110450"/>
    <lineage>
        <taxon>Eukaryota</taxon>
        <taxon>Viridiplantae</taxon>
        <taxon>Streptophyta</taxon>
        <taxon>Embryophyta</taxon>
        <taxon>Tracheophyta</taxon>
        <taxon>Spermatophyta</taxon>
        <taxon>Magnoliopsida</taxon>
        <taxon>Liliopsida</taxon>
        <taxon>Poales</taxon>
        <taxon>Poaceae</taxon>
        <taxon>BOP clade</taxon>
        <taxon>Oryzoideae</taxon>
        <taxon>Oryzeae</taxon>
        <taxon>Oryzinae</taxon>
        <taxon>Oryza</taxon>
        <taxon>Oryza meyeriana</taxon>
    </lineage>
</organism>
<evidence type="ECO:0000313" key="2">
    <source>
        <dbReference type="Proteomes" id="UP000479710"/>
    </source>
</evidence>
<comment type="caution">
    <text evidence="1">The sequence shown here is derived from an EMBL/GenBank/DDBJ whole genome shotgun (WGS) entry which is preliminary data.</text>
</comment>
<evidence type="ECO:0000313" key="1">
    <source>
        <dbReference type="EMBL" id="KAF0919363.1"/>
    </source>
</evidence>
<gene>
    <name evidence="1" type="ORF">E2562_029311</name>
</gene>
<dbReference type="Proteomes" id="UP000479710">
    <property type="component" value="Unassembled WGS sequence"/>
</dbReference>
<sequence length="86" mass="9577">MTEEEEVSTRGDGDVKKRKKVVKKRVGKEERLMSYTVTVPTVSNTVLASAVVPARHKEIAVESIAITIRERQDVSDSGDHEIMQPV</sequence>
<proteinExistence type="predicted"/>
<protein>
    <submittedName>
        <fullName evidence="1">Uncharacterized protein</fullName>
    </submittedName>
</protein>
<accession>A0A6G1E5Z3</accession>
<reference evidence="1 2" key="1">
    <citation type="submission" date="2019-11" db="EMBL/GenBank/DDBJ databases">
        <title>Whole genome sequence of Oryza granulata.</title>
        <authorList>
            <person name="Li W."/>
        </authorList>
    </citation>
    <scope>NUCLEOTIDE SEQUENCE [LARGE SCALE GENOMIC DNA]</scope>
    <source>
        <strain evidence="2">cv. Menghai</strain>
        <tissue evidence="1">Leaf</tissue>
    </source>
</reference>
<dbReference type="AlphaFoldDB" id="A0A6G1E5Z3"/>